<dbReference type="Pfam" id="PF13456">
    <property type="entry name" value="RVT_3"/>
    <property type="match status" value="1"/>
</dbReference>
<organism evidence="2 3">
    <name type="scientific">Rehmannia glutinosa</name>
    <name type="common">Chinese foxglove</name>
    <dbReference type="NCBI Taxonomy" id="99300"/>
    <lineage>
        <taxon>Eukaryota</taxon>
        <taxon>Viridiplantae</taxon>
        <taxon>Streptophyta</taxon>
        <taxon>Embryophyta</taxon>
        <taxon>Tracheophyta</taxon>
        <taxon>Spermatophyta</taxon>
        <taxon>Magnoliopsida</taxon>
        <taxon>eudicotyledons</taxon>
        <taxon>Gunneridae</taxon>
        <taxon>Pentapetalae</taxon>
        <taxon>asterids</taxon>
        <taxon>lamiids</taxon>
        <taxon>Lamiales</taxon>
        <taxon>Orobanchaceae</taxon>
        <taxon>Rehmannieae</taxon>
        <taxon>Rehmannia</taxon>
    </lineage>
</organism>
<dbReference type="PANTHER" id="PTHR47723:SF21">
    <property type="entry name" value="POLYNUCLEOTIDYL TRANSFERASE, RIBONUCLEASE H-LIKE SUPERFAMILY PROTEIN"/>
    <property type="match status" value="1"/>
</dbReference>
<gene>
    <name evidence="2" type="ORF">DH2020_049436</name>
</gene>
<proteinExistence type="predicted"/>
<dbReference type="CDD" id="cd06222">
    <property type="entry name" value="RNase_H_like"/>
    <property type="match status" value="1"/>
</dbReference>
<dbReference type="InterPro" id="IPR002156">
    <property type="entry name" value="RNaseH_domain"/>
</dbReference>
<feature type="domain" description="RNase H type-1" evidence="1">
    <location>
        <begin position="121"/>
        <end position="220"/>
    </location>
</feature>
<dbReference type="InterPro" id="IPR044730">
    <property type="entry name" value="RNase_H-like_dom_plant"/>
</dbReference>
<keyword evidence="3" id="KW-1185">Reference proteome</keyword>
<dbReference type="InterPro" id="IPR036397">
    <property type="entry name" value="RNaseH_sf"/>
</dbReference>
<sequence length="229" mass="26092">MRYRHIFFFCPLAKNCWNLSPLAGVFNEGSSVLKCLTELWANKSPDDKCMSVMILWDLWYNRNEIVWNRKSKSAHQVLNLASSLLFQWQVAQVAEVANWNVSHSDGAMRWKRPNAGWLKCNVDAAVFTQSQKLGYSGVLRDEKGKFIAAIQGDLRGPMTPKVAEAMNFREVLSWVEREFGDQALCIESDSWTVIKSIRGSLDENSYFSGVIDDCKSLLKRHGASVCLFR</sequence>
<dbReference type="Gene3D" id="3.30.420.10">
    <property type="entry name" value="Ribonuclease H-like superfamily/Ribonuclease H"/>
    <property type="match status" value="1"/>
</dbReference>
<protein>
    <recommendedName>
        <fullName evidence="1">RNase H type-1 domain-containing protein</fullName>
    </recommendedName>
</protein>
<dbReference type="Proteomes" id="UP001318860">
    <property type="component" value="Unassembled WGS sequence"/>
</dbReference>
<evidence type="ECO:0000313" key="3">
    <source>
        <dbReference type="Proteomes" id="UP001318860"/>
    </source>
</evidence>
<comment type="caution">
    <text evidence="2">The sequence shown here is derived from an EMBL/GenBank/DDBJ whole genome shotgun (WGS) entry which is preliminary data.</text>
</comment>
<dbReference type="InterPro" id="IPR053151">
    <property type="entry name" value="RNase_H-like"/>
</dbReference>
<dbReference type="PANTHER" id="PTHR47723">
    <property type="entry name" value="OS05G0353850 PROTEIN"/>
    <property type="match status" value="1"/>
</dbReference>
<dbReference type="SUPFAM" id="SSF53098">
    <property type="entry name" value="Ribonuclease H-like"/>
    <property type="match status" value="1"/>
</dbReference>
<accession>A0ABR0U3E2</accession>
<evidence type="ECO:0000313" key="2">
    <source>
        <dbReference type="EMBL" id="KAK6116806.1"/>
    </source>
</evidence>
<name>A0ABR0U3E2_REHGL</name>
<evidence type="ECO:0000259" key="1">
    <source>
        <dbReference type="Pfam" id="PF13456"/>
    </source>
</evidence>
<reference evidence="2 3" key="1">
    <citation type="journal article" date="2021" name="Comput. Struct. Biotechnol. J.">
        <title>De novo genome assembly of the potent medicinal plant Rehmannia glutinosa using nanopore technology.</title>
        <authorList>
            <person name="Ma L."/>
            <person name="Dong C."/>
            <person name="Song C."/>
            <person name="Wang X."/>
            <person name="Zheng X."/>
            <person name="Niu Y."/>
            <person name="Chen S."/>
            <person name="Feng W."/>
        </authorList>
    </citation>
    <scope>NUCLEOTIDE SEQUENCE [LARGE SCALE GENOMIC DNA]</scope>
    <source>
        <strain evidence="2">DH-2019</strain>
    </source>
</reference>
<dbReference type="EMBL" id="JABTTQ020003482">
    <property type="protein sequence ID" value="KAK6116806.1"/>
    <property type="molecule type" value="Genomic_DNA"/>
</dbReference>
<dbReference type="InterPro" id="IPR012337">
    <property type="entry name" value="RNaseH-like_sf"/>
</dbReference>